<dbReference type="InterPro" id="IPR017871">
    <property type="entry name" value="ABC_transporter-like_CS"/>
</dbReference>
<evidence type="ECO:0000256" key="4">
    <source>
        <dbReference type="ARBA" id="ARBA00022692"/>
    </source>
</evidence>
<dbReference type="EMBL" id="FTNT01000015">
    <property type="protein sequence ID" value="SIS22591.1"/>
    <property type="molecule type" value="Genomic_DNA"/>
</dbReference>
<dbReference type="CDD" id="cd03225">
    <property type="entry name" value="ABC_cobalt_CbiO_domain1"/>
    <property type="match status" value="2"/>
</dbReference>
<evidence type="ECO:0000256" key="9">
    <source>
        <dbReference type="SAM" id="Phobius"/>
    </source>
</evidence>
<dbReference type="PANTHER" id="PTHR43553">
    <property type="entry name" value="HEAVY METAL TRANSPORTER"/>
    <property type="match status" value="1"/>
</dbReference>
<proteinExistence type="inferred from homology"/>
<feature type="transmembrane region" description="Helical" evidence="9">
    <location>
        <begin position="72"/>
        <end position="89"/>
    </location>
</feature>
<dbReference type="InterPro" id="IPR018710">
    <property type="entry name" value="DUF2232"/>
</dbReference>
<feature type="transmembrane region" description="Helical" evidence="9">
    <location>
        <begin position="771"/>
        <end position="793"/>
    </location>
</feature>
<feature type="transmembrane region" description="Helical" evidence="9">
    <location>
        <begin position="907"/>
        <end position="923"/>
    </location>
</feature>
<dbReference type="GO" id="GO:0042626">
    <property type="term" value="F:ATPase-coupled transmembrane transporter activity"/>
    <property type="evidence" value="ECO:0007669"/>
    <property type="project" value="TreeGrafter"/>
</dbReference>
<protein>
    <submittedName>
        <fullName evidence="11">Energy-coupling factor transport system ATP-binding protein</fullName>
    </submittedName>
</protein>
<dbReference type="InterPro" id="IPR050095">
    <property type="entry name" value="ECF_ABC_transporter_ATP-bd"/>
</dbReference>
<evidence type="ECO:0000256" key="8">
    <source>
        <dbReference type="ARBA" id="ARBA00023136"/>
    </source>
</evidence>
<keyword evidence="8 9" id="KW-0472">Membrane</keyword>
<keyword evidence="4 9" id="KW-0812">Transmembrane</keyword>
<dbReference type="InterPro" id="IPR003439">
    <property type="entry name" value="ABC_transporter-like_ATP-bd"/>
</dbReference>
<sequence>MGALEIAEAAALADVAAAICVLSRVLPIAGAAILVSTMPFALLAHRRRFRVSLTGAVTGVVVAFLFGGYTPANMVAGASVMGIVTGVALRRHWSPITLFGVSLVGVGVPAAAGFVGVAAVFSDYREFLFEQFRNGWGGASRILRNGGFGEVSRTGDDLLRTALDRWWITITVLMLVGAVLGCLLVYYAVRRPVMSLARRLGDPSQAAALPDDGRAVDPVPVRLRDVAVRYPGATVPALTALDLDVGDRPELLAVAGENGAGKSTLASVIAGYPPTAGTVVRPGAVGLGRPHGTALIGQRPETGVLGMRPGDDLAWGDATVDDARIEQLLATVGLVGLADAETARLSGGQLQRLAVAAALVRDPRLIISDESTAMLDGAGREDVLALYRRLIGDSTHPRTVVHVTHHPEEIAHADRVVTLTAPTLGFRDDDAPARISAPPIPRFTGGRVEVDDISFAHDAGTPWHRPVFSGFSMRIAPGETVLVVGPNGAGKSTLARILAGVESPTSGRVTLDGAPVRNYTRGALLGHQYARLSLVRARVRDDIADASGSLRPTAADDAMRAVGLDPVVFGERRVGELSVGQQRRVALAGLLAARPPLIVLDEPMSGLDATSRQAMATALARLRAAGTTIVVVTHDLAGLESIADRVVELQPLQPGTGPLRRDVRTRSQLPNLVGRTLPGTSFARRLWVGTKVGIIVAMALLIGIEPTWANVGLMAGVAAAWTVAGRVPRSALPRLPWWLLLVAVAGGVFTALGGGSPYLTVAGVRLGMGGVFTWLLLLCITVLSLYLSLLFCWTTPMVEIPAFLQRLVNIGARVRIRAQAPATAIAVALRLILFMISDFRVLLQTVAQRRGKLAQPLATRVAAWASCLPIACSLAVRNAAELARSMESRGGVGAVSRRDRNPRWTDALVWMIVVAVLVVGIAII</sequence>
<name>A0A1N7HCW0_9NOCA</name>
<feature type="transmembrane region" description="Helical" evidence="9">
    <location>
        <begin position="49"/>
        <end position="66"/>
    </location>
</feature>
<dbReference type="InterPro" id="IPR003339">
    <property type="entry name" value="ABC/ECF_trnsptr_transmembrane"/>
</dbReference>
<feature type="transmembrane region" description="Helical" evidence="9">
    <location>
        <begin position="708"/>
        <end position="725"/>
    </location>
</feature>
<dbReference type="PROSITE" id="PS50893">
    <property type="entry name" value="ABC_TRANSPORTER_2"/>
    <property type="match status" value="2"/>
</dbReference>
<evidence type="ECO:0000256" key="2">
    <source>
        <dbReference type="ARBA" id="ARBA00005417"/>
    </source>
</evidence>
<dbReference type="CDD" id="cd16914">
    <property type="entry name" value="EcfT"/>
    <property type="match status" value="1"/>
</dbReference>
<keyword evidence="12" id="KW-1185">Reference proteome</keyword>
<evidence type="ECO:0000313" key="12">
    <source>
        <dbReference type="Proteomes" id="UP000186218"/>
    </source>
</evidence>
<accession>A0A1N7HCW0</accession>
<dbReference type="InterPro" id="IPR027417">
    <property type="entry name" value="P-loop_NTPase"/>
</dbReference>
<dbReference type="STRING" id="1344003.SAMN05445060_3983"/>
<reference evidence="11 12" key="1">
    <citation type="submission" date="2017-01" db="EMBL/GenBank/DDBJ databases">
        <authorList>
            <person name="Mah S.A."/>
            <person name="Swanson W.J."/>
            <person name="Moy G.W."/>
            <person name="Vacquier V.D."/>
        </authorList>
    </citation>
    <scope>NUCLEOTIDE SEQUENCE [LARGE SCALE GENOMIC DNA]</scope>
    <source>
        <strain evidence="11 12">CPCC 203464</strain>
    </source>
</reference>
<comment type="subcellular location">
    <subcellularLocation>
        <location evidence="1">Membrane</location>
        <topology evidence="1">Multi-pass membrane protein</topology>
    </subcellularLocation>
</comment>
<dbReference type="Pfam" id="PF00005">
    <property type="entry name" value="ABC_tran"/>
    <property type="match status" value="2"/>
</dbReference>
<keyword evidence="3" id="KW-0813">Transport</keyword>
<dbReference type="Proteomes" id="UP000186218">
    <property type="component" value="Unassembled WGS sequence"/>
</dbReference>
<feature type="transmembrane region" description="Helical" evidence="9">
    <location>
        <begin position="814"/>
        <end position="837"/>
    </location>
</feature>
<dbReference type="PANTHER" id="PTHR43553:SF24">
    <property type="entry name" value="ENERGY-COUPLING FACTOR TRANSPORTER ATP-BINDING PROTEIN ECFA1"/>
    <property type="match status" value="1"/>
</dbReference>
<dbReference type="GO" id="GO:0016887">
    <property type="term" value="F:ATP hydrolysis activity"/>
    <property type="evidence" value="ECO:0007669"/>
    <property type="project" value="InterPro"/>
</dbReference>
<evidence type="ECO:0000256" key="3">
    <source>
        <dbReference type="ARBA" id="ARBA00022448"/>
    </source>
</evidence>
<evidence type="ECO:0000256" key="1">
    <source>
        <dbReference type="ARBA" id="ARBA00004141"/>
    </source>
</evidence>
<feature type="transmembrane region" description="Helical" evidence="9">
    <location>
        <begin position="166"/>
        <end position="189"/>
    </location>
</feature>
<evidence type="ECO:0000256" key="7">
    <source>
        <dbReference type="ARBA" id="ARBA00022989"/>
    </source>
</evidence>
<comment type="similarity">
    <text evidence="2">Belongs to the ABC transporter superfamily.</text>
</comment>
<feature type="domain" description="ABC transporter" evidence="10">
    <location>
        <begin position="448"/>
        <end position="676"/>
    </location>
</feature>
<feature type="transmembrane region" description="Helical" evidence="9">
    <location>
        <begin position="737"/>
        <end position="759"/>
    </location>
</feature>
<feature type="domain" description="ABC transporter" evidence="10">
    <location>
        <begin position="221"/>
        <end position="446"/>
    </location>
</feature>
<dbReference type="Gene3D" id="3.40.50.300">
    <property type="entry name" value="P-loop containing nucleotide triphosphate hydrolases"/>
    <property type="match status" value="2"/>
</dbReference>
<dbReference type="InterPro" id="IPR003593">
    <property type="entry name" value="AAA+_ATPase"/>
</dbReference>
<feature type="transmembrane region" description="Helical" evidence="9">
    <location>
        <begin position="96"/>
        <end position="121"/>
    </location>
</feature>
<dbReference type="Pfam" id="PF09991">
    <property type="entry name" value="DUF2232"/>
    <property type="match status" value="1"/>
</dbReference>
<keyword evidence="6 11" id="KW-0067">ATP-binding</keyword>
<dbReference type="GO" id="GO:0043190">
    <property type="term" value="C:ATP-binding cassette (ABC) transporter complex"/>
    <property type="evidence" value="ECO:0007669"/>
    <property type="project" value="TreeGrafter"/>
</dbReference>
<dbReference type="AlphaFoldDB" id="A0A1N7HCW0"/>
<dbReference type="SMART" id="SM00382">
    <property type="entry name" value="AAA"/>
    <property type="match status" value="2"/>
</dbReference>
<dbReference type="SUPFAM" id="SSF52540">
    <property type="entry name" value="P-loop containing nucleoside triphosphate hydrolases"/>
    <property type="match status" value="2"/>
</dbReference>
<organism evidence="11 12">
    <name type="scientific">Williamsia sterculiae</name>
    <dbReference type="NCBI Taxonomy" id="1344003"/>
    <lineage>
        <taxon>Bacteria</taxon>
        <taxon>Bacillati</taxon>
        <taxon>Actinomycetota</taxon>
        <taxon>Actinomycetes</taxon>
        <taxon>Mycobacteriales</taxon>
        <taxon>Nocardiaceae</taxon>
        <taxon>Williamsia</taxon>
    </lineage>
</organism>
<evidence type="ECO:0000256" key="5">
    <source>
        <dbReference type="ARBA" id="ARBA00022741"/>
    </source>
</evidence>
<gene>
    <name evidence="11" type="ORF">SAMN05445060_3983</name>
</gene>
<keyword evidence="5" id="KW-0547">Nucleotide-binding</keyword>
<dbReference type="InterPro" id="IPR015856">
    <property type="entry name" value="ABC_transpr_CbiO/EcfA_su"/>
</dbReference>
<keyword evidence="7 9" id="KW-1133">Transmembrane helix</keyword>
<evidence type="ECO:0000256" key="6">
    <source>
        <dbReference type="ARBA" id="ARBA00022840"/>
    </source>
</evidence>
<dbReference type="PROSITE" id="PS00211">
    <property type="entry name" value="ABC_TRANSPORTER_1"/>
    <property type="match status" value="2"/>
</dbReference>
<evidence type="ECO:0000313" key="11">
    <source>
        <dbReference type="EMBL" id="SIS22591.1"/>
    </source>
</evidence>
<feature type="transmembrane region" description="Helical" evidence="9">
    <location>
        <begin position="15"/>
        <end position="37"/>
    </location>
</feature>
<evidence type="ECO:0000259" key="10">
    <source>
        <dbReference type="PROSITE" id="PS50893"/>
    </source>
</evidence>
<dbReference type="GO" id="GO:0005524">
    <property type="term" value="F:ATP binding"/>
    <property type="evidence" value="ECO:0007669"/>
    <property type="project" value="UniProtKB-KW"/>
</dbReference>
<dbReference type="Pfam" id="PF02361">
    <property type="entry name" value="CbiQ"/>
    <property type="match status" value="1"/>
</dbReference>